<name>A0AAE2CL96_9LAMI</name>
<evidence type="ECO:0000313" key="2">
    <source>
        <dbReference type="EMBL" id="KAK4426303.1"/>
    </source>
</evidence>
<feature type="compositionally biased region" description="Low complexity" evidence="1">
    <location>
        <begin position="30"/>
        <end position="41"/>
    </location>
</feature>
<evidence type="ECO:0000313" key="3">
    <source>
        <dbReference type="Proteomes" id="UP001293254"/>
    </source>
</evidence>
<evidence type="ECO:0000256" key="1">
    <source>
        <dbReference type="SAM" id="MobiDB-lite"/>
    </source>
</evidence>
<comment type="caution">
    <text evidence="2">The sequence shown here is derived from an EMBL/GenBank/DDBJ whole genome shotgun (WGS) entry which is preliminary data.</text>
</comment>
<feature type="region of interest" description="Disordered" evidence="1">
    <location>
        <begin position="14"/>
        <end position="60"/>
    </location>
</feature>
<accession>A0AAE2CL96</accession>
<gene>
    <name evidence="2" type="ORF">Salat_1398800</name>
</gene>
<sequence>MKACIANKLRAKKGTLPPNVAPLIDSSFQGASSAPRGRSSGNLGDSSAPLEPAPAISPVAPASIVPPIEIPSEDTEVAGEEVQSTAYTKPYTAKSLAEKAKSKAKRKAKQATDKEEEGKHLKLVAELTECWKGTRAELRTPKCVSAEMEGEKLVPDWAISAQSSVLKTHVGQDSWELYKACLLAQDQATLVPTAHV</sequence>
<dbReference type="Proteomes" id="UP001293254">
    <property type="component" value="Unassembled WGS sequence"/>
</dbReference>
<dbReference type="AlphaFoldDB" id="A0AAE2CL96"/>
<dbReference type="EMBL" id="JACGWO010000005">
    <property type="protein sequence ID" value="KAK4426303.1"/>
    <property type="molecule type" value="Genomic_DNA"/>
</dbReference>
<proteinExistence type="predicted"/>
<reference evidence="2" key="2">
    <citation type="journal article" date="2024" name="Plant">
        <title>Genomic evolution and insights into agronomic trait innovations of Sesamum species.</title>
        <authorList>
            <person name="Miao H."/>
            <person name="Wang L."/>
            <person name="Qu L."/>
            <person name="Liu H."/>
            <person name="Sun Y."/>
            <person name="Le M."/>
            <person name="Wang Q."/>
            <person name="Wei S."/>
            <person name="Zheng Y."/>
            <person name="Lin W."/>
            <person name="Duan Y."/>
            <person name="Cao H."/>
            <person name="Xiong S."/>
            <person name="Wang X."/>
            <person name="Wei L."/>
            <person name="Li C."/>
            <person name="Ma Q."/>
            <person name="Ju M."/>
            <person name="Zhao R."/>
            <person name="Li G."/>
            <person name="Mu C."/>
            <person name="Tian Q."/>
            <person name="Mei H."/>
            <person name="Zhang T."/>
            <person name="Gao T."/>
            <person name="Zhang H."/>
        </authorList>
    </citation>
    <scope>NUCLEOTIDE SEQUENCE</scope>
    <source>
        <strain evidence="2">3651</strain>
    </source>
</reference>
<keyword evidence="3" id="KW-1185">Reference proteome</keyword>
<organism evidence="2 3">
    <name type="scientific">Sesamum alatum</name>
    <dbReference type="NCBI Taxonomy" id="300844"/>
    <lineage>
        <taxon>Eukaryota</taxon>
        <taxon>Viridiplantae</taxon>
        <taxon>Streptophyta</taxon>
        <taxon>Embryophyta</taxon>
        <taxon>Tracheophyta</taxon>
        <taxon>Spermatophyta</taxon>
        <taxon>Magnoliopsida</taxon>
        <taxon>eudicotyledons</taxon>
        <taxon>Gunneridae</taxon>
        <taxon>Pentapetalae</taxon>
        <taxon>asterids</taxon>
        <taxon>lamiids</taxon>
        <taxon>Lamiales</taxon>
        <taxon>Pedaliaceae</taxon>
        <taxon>Sesamum</taxon>
    </lineage>
</organism>
<reference evidence="2" key="1">
    <citation type="submission" date="2020-06" db="EMBL/GenBank/DDBJ databases">
        <authorList>
            <person name="Li T."/>
            <person name="Hu X."/>
            <person name="Zhang T."/>
            <person name="Song X."/>
            <person name="Zhang H."/>
            <person name="Dai N."/>
            <person name="Sheng W."/>
            <person name="Hou X."/>
            <person name="Wei L."/>
        </authorList>
    </citation>
    <scope>NUCLEOTIDE SEQUENCE</scope>
    <source>
        <strain evidence="2">3651</strain>
        <tissue evidence="2">Leaf</tissue>
    </source>
</reference>
<feature type="region of interest" description="Disordered" evidence="1">
    <location>
        <begin position="97"/>
        <end position="117"/>
    </location>
</feature>
<protein>
    <submittedName>
        <fullName evidence="2">Uncharacterized protein</fullName>
    </submittedName>
</protein>